<dbReference type="Pfam" id="PF08666">
    <property type="entry name" value="SAF"/>
    <property type="match status" value="1"/>
</dbReference>
<proteinExistence type="predicted"/>
<dbReference type="OrthoDB" id="3638307at2"/>
<accession>A0A6M5UN56</accession>
<evidence type="ECO:0000256" key="2">
    <source>
        <dbReference type="SAM" id="Phobius"/>
    </source>
</evidence>
<feature type="transmembrane region" description="Helical" evidence="2">
    <location>
        <begin position="39"/>
        <end position="59"/>
    </location>
</feature>
<gene>
    <name evidence="4" type="ORF">FIC82_020540</name>
</gene>
<dbReference type="KEGG" id="cprt:FIC82_020540"/>
<feature type="region of interest" description="Disordered" evidence="1">
    <location>
        <begin position="1"/>
        <end position="35"/>
    </location>
</feature>
<keyword evidence="2" id="KW-0812">Transmembrane</keyword>
<dbReference type="InterPro" id="IPR013974">
    <property type="entry name" value="SAF"/>
</dbReference>
<evidence type="ECO:0000259" key="3">
    <source>
        <dbReference type="SMART" id="SM00858"/>
    </source>
</evidence>
<evidence type="ECO:0000313" key="4">
    <source>
        <dbReference type="EMBL" id="QJW38773.1"/>
    </source>
</evidence>
<keyword evidence="5" id="KW-1185">Reference proteome</keyword>
<dbReference type="Proteomes" id="UP000451354">
    <property type="component" value="Plasmid pCPRO01"/>
</dbReference>
<evidence type="ECO:0000313" key="5">
    <source>
        <dbReference type="Proteomes" id="UP000451354"/>
    </source>
</evidence>
<organism evidence="4 5">
    <name type="scientific">Cellulosimicrobium protaetiae</name>
    <dbReference type="NCBI Taxonomy" id="2587808"/>
    <lineage>
        <taxon>Bacteria</taxon>
        <taxon>Bacillati</taxon>
        <taxon>Actinomycetota</taxon>
        <taxon>Actinomycetes</taxon>
        <taxon>Micrococcales</taxon>
        <taxon>Promicromonosporaceae</taxon>
        <taxon>Cellulosimicrobium</taxon>
    </lineage>
</organism>
<feature type="domain" description="SAF" evidence="3">
    <location>
        <begin position="66"/>
        <end position="129"/>
    </location>
</feature>
<name>A0A6M5UN56_9MICO</name>
<dbReference type="Gene3D" id="3.90.1210.10">
    <property type="entry name" value="Antifreeze-like/N-acetylneuraminic acid synthase C-terminal domain"/>
    <property type="match status" value="1"/>
</dbReference>
<evidence type="ECO:0000256" key="1">
    <source>
        <dbReference type="SAM" id="MobiDB-lite"/>
    </source>
</evidence>
<dbReference type="AlphaFoldDB" id="A0A6M5UN56"/>
<dbReference type="EMBL" id="CP052758">
    <property type="protein sequence ID" value="QJW38773.1"/>
    <property type="molecule type" value="Genomic_DNA"/>
</dbReference>
<sequence>MATTTPETQARRRGASPEQGNAVVPEQISPPPKMRRKPIVAVASVAAIALGALVSMWAWQSTSDAQDVLAVRETVERGEVISAEDLMSVKITVDPAMRPIPASELDTIVGQRAALDMAAGGVVTAEQFTDAPIPAKGESVVGVSLSSAMLPVGQLGPGDKVRIVATPGEAGEVTTSLPETIGAVVVNVVPDDITGNTLVNVAVSRDDAPNVASLAASGKVALVLDSQED</sequence>
<protein>
    <recommendedName>
        <fullName evidence="3">SAF domain-containing protein</fullName>
    </recommendedName>
</protein>
<keyword evidence="2" id="KW-1133">Transmembrane helix</keyword>
<dbReference type="RefSeq" id="WP_154800715.1">
    <property type="nucleotide sequence ID" value="NZ_CP052758.1"/>
</dbReference>
<keyword evidence="2" id="KW-0472">Membrane</keyword>
<dbReference type="SMART" id="SM00858">
    <property type="entry name" value="SAF"/>
    <property type="match status" value="1"/>
</dbReference>
<reference evidence="4 5" key="1">
    <citation type="journal article" date="2022" name="Int. J. Syst. Evol. Microbiol.">
        <title>Cellulosimicrobium protaetiae sp. nov., isolated from the gut of the larva of Protaetia brevitarsis seulensis.</title>
        <authorList>
            <person name="Le Han H."/>
            <person name="Nguyen T.T.H."/>
            <person name="Li Z."/>
            <person name="Shin N.R."/>
            <person name="Kim S.G."/>
        </authorList>
    </citation>
    <scope>NUCLEOTIDE SEQUENCE [LARGE SCALE GENOMIC DNA]</scope>
    <source>
        <strain evidence="4 5">BI34</strain>
    </source>
</reference>
<geneLocation type="plasmid" evidence="4 5">
    <name>pCPRO01</name>
</geneLocation>
<keyword evidence="4" id="KW-0614">Plasmid</keyword>